<dbReference type="PROSITE" id="PS00559">
    <property type="entry name" value="MOLYBDOPTERIN_EUK"/>
    <property type="match status" value="1"/>
</dbReference>
<dbReference type="FunFam" id="3.30.365.10:FF:000001">
    <property type="entry name" value="Xanthine dehydrogenase oxidase"/>
    <property type="match status" value="1"/>
</dbReference>
<evidence type="ECO:0000256" key="17">
    <source>
        <dbReference type="PIRSR" id="PIRSR000127-3"/>
    </source>
</evidence>
<keyword evidence="12" id="KW-0411">Iron-sulfur</keyword>
<evidence type="ECO:0000256" key="14">
    <source>
        <dbReference type="ARBA" id="ARBA00034078"/>
    </source>
</evidence>
<keyword evidence="7" id="KW-0001">2Fe-2S</keyword>
<dbReference type="SUPFAM" id="SSF55447">
    <property type="entry name" value="CO dehydrogenase flavoprotein C-terminal domain-like"/>
    <property type="match status" value="1"/>
</dbReference>
<dbReference type="InterPro" id="IPR016208">
    <property type="entry name" value="Ald_Oxase/xanthine_DH-like"/>
</dbReference>
<dbReference type="GO" id="GO:0016491">
    <property type="term" value="F:oxidoreductase activity"/>
    <property type="evidence" value="ECO:0007669"/>
    <property type="project" value="UniProtKB-KW"/>
</dbReference>
<comment type="cofactor">
    <cofactor evidence="14">
        <name>[2Fe-2S] cluster</name>
        <dbReference type="ChEBI" id="CHEBI:190135"/>
    </cofactor>
</comment>
<dbReference type="FunFam" id="3.30.365.10:FF:000004">
    <property type="entry name" value="Xanthine dehydrogenase oxidase"/>
    <property type="match status" value="1"/>
</dbReference>
<feature type="binding site" evidence="17">
    <location>
        <position position="634"/>
    </location>
    <ligand>
        <name>Mo-molybdopterin</name>
        <dbReference type="ChEBI" id="CHEBI:71302"/>
    </ligand>
    <ligandPart>
        <name>Mo</name>
        <dbReference type="ChEBI" id="CHEBI:28685"/>
    </ligandPart>
</feature>
<evidence type="ECO:0000256" key="5">
    <source>
        <dbReference type="ARBA" id="ARBA00022505"/>
    </source>
</evidence>
<organism evidence="19">
    <name type="scientific">Graphocephala atropunctata</name>
    <dbReference type="NCBI Taxonomy" id="36148"/>
    <lineage>
        <taxon>Eukaryota</taxon>
        <taxon>Metazoa</taxon>
        <taxon>Ecdysozoa</taxon>
        <taxon>Arthropoda</taxon>
        <taxon>Hexapoda</taxon>
        <taxon>Insecta</taxon>
        <taxon>Pterygota</taxon>
        <taxon>Neoptera</taxon>
        <taxon>Paraneoptera</taxon>
        <taxon>Hemiptera</taxon>
        <taxon>Auchenorrhyncha</taxon>
        <taxon>Membracoidea</taxon>
        <taxon>Cicadellidae</taxon>
        <taxon>Cicadellinae</taxon>
        <taxon>Cicadellini</taxon>
        <taxon>Graphocephala</taxon>
    </lineage>
</organism>
<evidence type="ECO:0000256" key="12">
    <source>
        <dbReference type="ARBA" id="ARBA00023014"/>
    </source>
</evidence>
<dbReference type="Gene3D" id="3.30.43.10">
    <property type="entry name" value="Uridine Diphospho-n-acetylenolpyruvylglucosamine Reductase, domain 2"/>
    <property type="match status" value="1"/>
</dbReference>
<dbReference type="FunFam" id="3.90.1170.50:FF:000001">
    <property type="entry name" value="Aldehyde oxidase 1"/>
    <property type="match status" value="1"/>
</dbReference>
<dbReference type="PIRSF" id="PIRSF000127">
    <property type="entry name" value="Xanthine_DH"/>
    <property type="match status" value="1"/>
</dbReference>
<keyword evidence="10" id="KW-0560">Oxidoreductase</keyword>
<dbReference type="PROSITE" id="PS51387">
    <property type="entry name" value="FAD_PCMH"/>
    <property type="match status" value="1"/>
</dbReference>
<dbReference type="GO" id="GO:0043546">
    <property type="term" value="F:molybdopterin cofactor binding"/>
    <property type="evidence" value="ECO:0007669"/>
    <property type="project" value="InterPro"/>
</dbReference>
<sequence>MEGFRTFTEEWEQQRAAIGLQQNGGCGMGDKCCKNGLADGQGCGQSNGYVNGSDIVEDNLFNPEGFVPYDPSQEPIFPPELQISGALDTQLLTIQGPRVTWYRPTKLSELLELKAKFPSAKLVNGNTEIGVEVKFKNCLYPVIIQPSMVPELTAMLPTVDGLRVGASITLSALEQELKNLIATLPEYQTQVFQAILEMLHWFAGKQIRNVAAIGGNIMTGSPISDLNPIFMAAKCKLELMSLEGRRSVPLDSNFWTGYRRNIVQPDEILVAIHIPYTSQNQYFAAYKQAKRRDDDIAIVNAAFNLILGDNTCVSEMKMAFGGMAPTTVMAPKTSVALVNKPWISETIDGVFPVLMEELPLDPGAPGGMVSYRRCLTLSMFFKFYLSVVQKLECQNAASEKIPDTYRSAAHGFKTLPLKSSQYFQLTPSTQSKTDLVGRPIVHKSAFKQATGEAIYCDDIPHWDDQLYLSLVFSSHTRARILNIDASAALSLPGVHAFYSAKDLPGKSNFFGPILKDDLVFADSEVLCAGQVIGAVVADTQNLAQRAAKLVKVDYEDLGSAIITIEDAIREKSYFEPAPMKMRFGEPEKMLESAEHVLEGEMRITGQEHFYLETMACLVVPKGEDDELEITSSTQHPTEIQEGVAHMLGIDSNRVVVKVKRIGGGFGGKESRGSIIALPCALAAKKLGKPVRCMMDRDEDMLSTGQRHPFLGRYKVAFTSEGKLIACEISMYNNAGISFDLSNAVMERAMMHFENAYSIPHVSVYGYVCKTNLVSNTAFRGFGAPQAMLIGENMMRQVAAYLDKDPFEICLLNLYKEGDYTPFNQQLTYCTMDRCWQEVVTDSHYISRKAAVQKFNKENRWRKRGISVVPTVFGVAYTSLFLNQAGALVLVYVDGSVLVSHAGMEMGQGLHTKMIQVASRALGIPASLIHITETATDKVPNTGATAASSGSDLNGMAIIDACNKLLTRLKPYREANPKGEWKNWVRTAFFDRVSLAATGFYKTPDIKYDFEKNEGMAFNYFAYGAACSEVEIDCLTGDHQVLRTDIVMDVGESLNPAIDVGQVEGAFMQGYGMFTIEEPIHSPQGALLSRGPGAYKLPGFSDIPAQFNVSLLKGAPNIRAVYSSKAVGEPPLFLASSIFFAIREAIVAARTEVGLTGYFRLDSPATAARIRMACADHITEKFPEPLQGTYTPWNIIL</sequence>
<dbReference type="InterPro" id="IPR000674">
    <property type="entry name" value="Ald_Oxase/Xan_DH_a/b"/>
</dbReference>
<evidence type="ECO:0000256" key="2">
    <source>
        <dbReference type="ARBA" id="ARBA00004275"/>
    </source>
</evidence>
<keyword evidence="8 17" id="KW-0479">Metal-binding</keyword>
<feature type="domain" description="FAD-binding PCMH-type" evidence="18">
    <location>
        <begin position="94"/>
        <end position="279"/>
    </location>
</feature>
<comment type="cofactor">
    <cofactor evidence="1 16">
        <name>FAD</name>
        <dbReference type="ChEBI" id="CHEBI:57692"/>
    </cofactor>
</comment>
<dbReference type="Pfam" id="PF00941">
    <property type="entry name" value="FAD_binding_5"/>
    <property type="match status" value="1"/>
</dbReference>
<evidence type="ECO:0000313" key="19">
    <source>
        <dbReference type="EMBL" id="JAT09848.1"/>
    </source>
</evidence>
<keyword evidence="5 17" id="KW-0500">Molybdenum</keyword>
<protein>
    <recommendedName>
        <fullName evidence="18">FAD-binding PCMH-type domain-containing protein</fullName>
    </recommendedName>
</protein>
<keyword evidence="13" id="KW-0576">Peroxisome</keyword>
<dbReference type="Gene3D" id="3.90.1170.50">
    <property type="entry name" value="Aldehyde oxidase/xanthine dehydrogenase, a/b hammerhead"/>
    <property type="match status" value="1"/>
</dbReference>
<dbReference type="InterPro" id="IPR016167">
    <property type="entry name" value="FAD-bd_PCMH_sub1"/>
</dbReference>
<dbReference type="AlphaFoldDB" id="A0A1B6KEG1"/>
<dbReference type="PANTHER" id="PTHR45444">
    <property type="entry name" value="XANTHINE DEHYDROGENASE"/>
    <property type="match status" value="1"/>
</dbReference>
<evidence type="ECO:0000256" key="6">
    <source>
        <dbReference type="ARBA" id="ARBA00022630"/>
    </source>
</evidence>
<dbReference type="InterPro" id="IPR037165">
    <property type="entry name" value="AldOxase/xan_DH_Mopterin-bd_sf"/>
</dbReference>
<evidence type="ECO:0000256" key="8">
    <source>
        <dbReference type="ARBA" id="ARBA00022723"/>
    </source>
</evidence>
<evidence type="ECO:0000256" key="10">
    <source>
        <dbReference type="ARBA" id="ARBA00023002"/>
    </source>
</evidence>
<dbReference type="GO" id="GO:0051537">
    <property type="term" value="F:2 iron, 2 sulfur cluster binding"/>
    <property type="evidence" value="ECO:0007669"/>
    <property type="project" value="UniProtKB-KW"/>
</dbReference>
<feature type="binding site" evidence="16">
    <location>
        <position position="202"/>
    </location>
    <ligand>
        <name>FAD</name>
        <dbReference type="ChEBI" id="CHEBI:57692"/>
    </ligand>
</feature>
<dbReference type="FunFam" id="3.30.465.10:FF:000004">
    <property type="entry name" value="Xanthine dehydrogenase/oxidase"/>
    <property type="match status" value="1"/>
</dbReference>
<dbReference type="Gene3D" id="3.30.365.10">
    <property type="entry name" value="Aldehyde oxidase/xanthine dehydrogenase, molybdopterin binding domain"/>
    <property type="match status" value="4"/>
</dbReference>
<dbReference type="Pfam" id="PF02738">
    <property type="entry name" value="MoCoBD_1"/>
    <property type="match status" value="1"/>
</dbReference>
<keyword evidence="6" id="KW-0285">Flavoprotein</keyword>
<evidence type="ECO:0000259" key="18">
    <source>
        <dbReference type="PROSITE" id="PS51387"/>
    </source>
</evidence>
<dbReference type="GO" id="GO:0005506">
    <property type="term" value="F:iron ion binding"/>
    <property type="evidence" value="ECO:0007669"/>
    <property type="project" value="InterPro"/>
</dbReference>
<dbReference type="GO" id="GO:0071949">
    <property type="term" value="F:FAD binding"/>
    <property type="evidence" value="ECO:0007669"/>
    <property type="project" value="InterPro"/>
</dbReference>
<dbReference type="InterPro" id="IPR036856">
    <property type="entry name" value="Ald_Oxase/Xan_DH_a/b_sf"/>
</dbReference>
<accession>A0A1B6KEG1</accession>
<dbReference type="Pfam" id="PF03450">
    <property type="entry name" value="CO_deh_flav_C"/>
    <property type="match status" value="1"/>
</dbReference>
<evidence type="ECO:0000256" key="11">
    <source>
        <dbReference type="ARBA" id="ARBA00023004"/>
    </source>
</evidence>
<dbReference type="PANTHER" id="PTHR45444:SF3">
    <property type="entry name" value="XANTHINE DEHYDROGENASE"/>
    <property type="match status" value="1"/>
</dbReference>
<dbReference type="InterPro" id="IPR046867">
    <property type="entry name" value="AldOxase/xan_DH_MoCoBD2"/>
</dbReference>
<comment type="cofactor">
    <cofactor evidence="17">
        <name>Mo-molybdopterin</name>
        <dbReference type="ChEBI" id="CHEBI:71302"/>
    </cofactor>
    <text evidence="17">Binds 1 Mo-molybdopterin (Mo-MPT) cofactor per subunit.</text>
</comment>
<dbReference type="InterPro" id="IPR022407">
    <property type="entry name" value="OxRdtase_Mopterin_BS"/>
</dbReference>
<proteinExistence type="inferred from homology"/>
<dbReference type="SUPFAM" id="SSF54665">
    <property type="entry name" value="CO dehydrogenase molybdoprotein N-domain-like"/>
    <property type="match status" value="1"/>
</dbReference>
<feature type="binding site" evidence="16">
    <location>
        <position position="781"/>
    </location>
    <ligand>
        <name>substrate</name>
    </ligand>
</feature>
<feature type="binding site" evidence="17">
    <location>
        <position position="946"/>
    </location>
    <ligand>
        <name>Mo-molybdopterin</name>
        <dbReference type="ChEBI" id="CHEBI:71302"/>
    </ligand>
    <ligandPart>
        <name>Mo</name>
        <dbReference type="ChEBI" id="CHEBI:28685"/>
    </ligandPart>
</feature>
<feature type="binding site" evidence="16">
    <location>
        <position position="747"/>
    </location>
    <ligand>
        <name>substrate</name>
    </ligand>
</feature>
<feature type="binding site" evidence="16">
    <location>
        <begin position="122"/>
        <end position="129"/>
    </location>
    <ligand>
        <name>FAD</name>
        <dbReference type="ChEBI" id="CHEBI:57692"/>
    </ligand>
</feature>
<comment type="subunit">
    <text evidence="4">Homodimer.</text>
</comment>
<evidence type="ECO:0000256" key="15">
    <source>
        <dbReference type="PIRSR" id="PIRSR000127-1"/>
    </source>
</evidence>
<dbReference type="InterPro" id="IPR016166">
    <property type="entry name" value="FAD-bd_PCMH"/>
</dbReference>
<dbReference type="EMBL" id="GEBQ01030129">
    <property type="protein sequence ID" value="JAT09848.1"/>
    <property type="molecule type" value="Transcribed_RNA"/>
</dbReference>
<evidence type="ECO:0000256" key="13">
    <source>
        <dbReference type="ARBA" id="ARBA00023140"/>
    </source>
</evidence>
<feature type="active site" description="Proton acceptor" evidence="15">
    <location>
        <position position="1128"/>
    </location>
</feature>
<dbReference type="SMART" id="SM01008">
    <property type="entry name" value="Ald_Xan_dh_C"/>
    <property type="match status" value="1"/>
</dbReference>
<dbReference type="InterPro" id="IPR036683">
    <property type="entry name" value="CO_DH_flav_C_dom_sf"/>
</dbReference>
<reference evidence="19" key="1">
    <citation type="submission" date="2015-11" db="EMBL/GenBank/DDBJ databases">
        <title>De novo transcriptome assembly of four potential Pierce s Disease insect vectors from Arizona vineyards.</title>
        <authorList>
            <person name="Tassone E.E."/>
        </authorList>
    </citation>
    <scope>NUCLEOTIDE SEQUENCE</scope>
</reference>
<dbReference type="InterPro" id="IPR008274">
    <property type="entry name" value="AldOxase/xan_DH_MoCoBD1"/>
</dbReference>
<feature type="binding site" evidence="16">
    <location>
        <position position="225"/>
    </location>
    <ligand>
        <name>FAD</name>
        <dbReference type="ChEBI" id="CHEBI:57692"/>
    </ligand>
</feature>
<dbReference type="InterPro" id="IPR002346">
    <property type="entry name" value="Mopterin_DH_FAD-bd"/>
</dbReference>
<dbReference type="InterPro" id="IPR036318">
    <property type="entry name" value="FAD-bd_PCMH-like_sf"/>
</dbReference>
<evidence type="ECO:0000256" key="7">
    <source>
        <dbReference type="ARBA" id="ARBA00022714"/>
    </source>
</evidence>
<dbReference type="Gene3D" id="3.30.390.50">
    <property type="entry name" value="CO dehydrogenase flavoprotein, C-terminal domain"/>
    <property type="match status" value="1"/>
</dbReference>
<comment type="similarity">
    <text evidence="3">Belongs to the xanthine dehydrogenase family.</text>
</comment>
<dbReference type="GO" id="GO:0005777">
    <property type="term" value="C:peroxisome"/>
    <property type="evidence" value="ECO:0007669"/>
    <property type="project" value="UniProtKB-SubCell"/>
</dbReference>
<evidence type="ECO:0000256" key="9">
    <source>
        <dbReference type="ARBA" id="ARBA00022827"/>
    </source>
</evidence>
<dbReference type="SUPFAM" id="SSF56003">
    <property type="entry name" value="Molybdenum cofactor-binding domain"/>
    <property type="match status" value="1"/>
</dbReference>
<feature type="binding site" evidence="16">
    <location>
        <position position="877"/>
    </location>
    <ligand>
        <name>substrate</name>
    </ligand>
</feature>
<keyword evidence="9 16" id="KW-0274">FAD</keyword>
<evidence type="ECO:0000256" key="4">
    <source>
        <dbReference type="ARBA" id="ARBA00011738"/>
    </source>
</evidence>
<evidence type="ECO:0000256" key="3">
    <source>
        <dbReference type="ARBA" id="ARBA00006849"/>
    </source>
</evidence>
<dbReference type="SUPFAM" id="SSF56176">
    <property type="entry name" value="FAD-binding/transporter-associated domain-like"/>
    <property type="match status" value="1"/>
</dbReference>
<dbReference type="InterPro" id="IPR016169">
    <property type="entry name" value="FAD-bd_PCMH_sub2"/>
</dbReference>
<dbReference type="FunFam" id="3.30.365.10:FF:000003">
    <property type="entry name" value="Aldehyde oxidase 1"/>
    <property type="match status" value="1"/>
</dbReference>
<dbReference type="Pfam" id="PF20256">
    <property type="entry name" value="MoCoBD_2"/>
    <property type="match status" value="1"/>
</dbReference>
<dbReference type="Gene3D" id="3.30.465.10">
    <property type="match status" value="1"/>
</dbReference>
<evidence type="ECO:0000256" key="16">
    <source>
        <dbReference type="PIRSR" id="PIRSR000127-2"/>
    </source>
</evidence>
<dbReference type="Pfam" id="PF01315">
    <property type="entry name" value="Ald_Xan_dh_C"/>
    <property type="match status" value="1"/>
</dbReference>
<name>A0A1B6KEG1_9HEMI</name>
<feature type="binding site" evidence="17">
    <location>
        <position position="665"/>
    </location>
    <ligand>
        <name>Mo-molybdopterin</name>
        <dbReference type="ChEBI" id="CHEBI:71302"/>
    </ligand>
    <ligandPart>
        <name>Mo</name>
        <dbReference type="ChEBI" id="CHEBI:28685"/>
    </ligandPart>
</feature>
<feature type="binding site" evidence="16">
    <location>
        <position position="669"/>
    </location>
    <ligand>
        <name>substrate</name>
    </ligand>
</feature>
<keyword evidence="11" id="KW-0408">Iron</keyword>
<dbReference type="SMART" id="SM01092">
    <property type="entry name" value="CO_deh_flav_C"/>
    <property type="match status" value="1"/>
</dbReference>
<gene>
    <name evidence="19" type="ORF">g.42483</name>
</gene>
<evidence type="ECO:0000256" key="1">
    <source>
        <dbReference type="ARBA" id="ARBA00001974"/>
    </source>
</evidence>
<dbReference type="InterPro" id="IPR005107">
    <property type="entry name" value="CO_DH_flav_C"/>
</dbReference>
<feature type="binding site" evidence="16">
    <location>
        <position position="287"/>
    </location>
    <ligand>
        <name>FAD</name>
        <dbReference type="ChEBI" id="CHEBI:57692"/>
    </ligand>
</feature>
<comment type="subcellular location">
    <subcellularLocation>
        <location evidence="2">Peroxisome</location>
    </subcellularLocation>
</comment>
<dbReference type="Gene3D" id="1.10.150.120">
    <property type="entry name" value="[2Fe-2S]-binding domain"/>
    <property type="match status" value="1"/>
</dbReference>
<dbReference type="FunFam" id="3.30.43.10:FF:000001">
    <property type="entry name" value="Xanthine dehydrogenase/oxidase"/>
    <property type="match status" value="1"/>
</dbReference>
<feature type="binding site" evidence="17">
    <location>
        <position position="779"/>
    </location>
    <ligand>
        <name>Mo-molybdopterin</name>
        <dbReference type="ChEBI" id="CHEBI:71302"/>
    </ligand>
    <ligandPart>
        <name>Mo</name>
        <dbReference type="ChEBI" id="CHEBI:28685"/>
    </ligandPart>
</feature>
<feature type="binding site" evidence="16">
    <location>
        <position position="269"/>
    </location>
    <ligand>
        <name>FAD</name>
        <dbReference type="ChEBI" id="CHEBI:57692"/>
    </ligand>
</feature>